<dbReference type="RefSeq" id="WP_126552390.1">
    <property type="nucleotide sequence ID" value="NZ_BIFS01000001.1"/>
</dbReference>
<dbReference type="Proteomes" id="UP000287188">
    <property type="component" value="Unassembled WGS sequence"/>
</dbReference>
<sequence length="120" mass="13442">MIENQNQAVIKEELAETNPSTPLWRHRDYLLLWSGQVVSQTGSQVSQLAFPLLILALTHSPAQAGIAAALRTLPFRRRRHRRCARVTGSATTRSSSELLYDHYQHLVGTGTTRTFADRSS</sequence>
<reference evidence="2" key="1">
    <citation type="submission" date="2018-12" db="EMBL/GenBank/DDBJ databases">
        <title>Tengunoibacter tsumagoiensis gen. nov., sp. nov., Dictyobacter kobayashii sp. nov., D. alpinus sp. nov., and D. joshuensis sp. nov. and description of Dictyobacteraceae fam. nov. within the order Ktedonobacterales isolated from Tengu-no-mugimeshi.</title>
        <authorList>
            <person name="Wang C.M."/>
            <person name="Zheng Y."/>
            <person name="Sakai Y."/>
            <person name="Toyoda A."/>
            <person name="Minakuchi Y."/>
            <person name="Abe K."/>
            <person name="Yokota A."/>
            <person name="Yabe S."/>
        </authorList>
    </citation>
    <scope>NUCLEOTIDE SEQUENCE [LARGE SCALE GENOMIC DNA]</scope>
    <source>
        <strain evidence="2">Uno11</strain>
    </source>
</reference>
<organism evidence="1 2">
    <name type="scientific">Dictyobacter kobayashii</name>
    <dbReference type="NCBI Taxonomy" id="2014872"/>
    <lineage>
        <taxon>Bacteria</taxon>
        <taxon>Bacillati</taxon>
        <taxon>Chloroflexota</taxon>
        <taxon>Ktedonobacteria</taxon>
        <taxon>Ktedonobacterales</taxon>
        <taxon>Dictyobacteraceae</taxon>
        <taxon>Dictyobacter</taxon>
    </lineage>
</organism>
<evidence type="ECO:0000313" key="2">
    <source>
        <dbReference type="Proteomes" id="UP000287188"/>
    </source>
</evidence>
<name>A0A402AP74_9CHLR</name>
<proteinExistence type="predicted"/>
<accession>A0A402AP74</accession>
<dbReference type="EMBL" id="BIFS01000001">
    <property type="protein sequence ID" value="GCE20770.1"/>
    <property type="molecule type" value="Genomic_DNA"/>
</dbReference>
<protein>
    <submittedName>
        <fullName evidence="1">Uncharacterized protein</fullName>
    </submittedName>
</protein>
<dbReference type="OrthoDB" id="9775268at2"/>
<keyword evidence="2" id="KW-1185">Reference proteome</keyword>
<dbReference type="AlphaFoldDB" id="A0A402AP74"/>
<gene>
    <name evidence="1" type="ORF">KDK_45700</name>
</gene>
<evidence type="ECO:0000313" key="1">
    <source>
        <dbReference type="EMBL" id="GCE20770.1"/>
    </source>
</evidence>
<comment type="caution">
    <text evidence="1">The sequence shown here is derived from an EMBL/GenBank/DDBJ whole genome shotgun (WGS) entry which is preliminary data.</text>
</comment>